<dbReference type="GO" id="GO:0030334">
    <property type="term" value="P:regulation of cell migration"/>
    <property type="evidence" value="ECO:0007669"/>
    <property type="project" value="TreeGrafter"/>
</dbReference>
<feature type="coiled-coil region" evidence="6">
    <location>
        <begin position="22"/>
        <end position="267"/>
    </location>
</feature>
<dbReference type="GO" id="GO:0001525">
    <property type="term" value="P:angiogenesis"/>
    <property type="evidence" value="ECO:0007669"/>
    <property type="project" value="TreeGrafter"/>
</dbReference>
<evidence type="ECO:0000256" key="3">
    <source>
        <dbReference type="ARBA" id="ARBA00022553"/>
    </source>
</evidence>
<dbReference type="GO" id="GO:0005886">
    <property type="term" value="C:plasma membrane"/>
    <property type="evidence" value="ECO:0007669"/>
    <property type="project" value="TreeGrafter"/>
</dbReference>
<reference evidence="9" key="1">
    <citation type="submission" date="2025-08" db="UniProtKB">
        <authorList>
            <consortium name="Ensembl"/>
        </authorList>
    </citation>
    <scope>IDENTIFICATION</scope>
</reference>
<dbReference type="GO" id="GO:0031410">
    <property type="term" value="C:cytoplasmic vesicle"/>
    <property type="evidence" value="ECO:0007669"/>
    <property type="project" value="TreeGrafter"/>
</dbReference>
<evidence type="ECO:0000256" key="2">
    <source>
        <dbReference type="ARBA" id="ARBA00010300"/>
    </source>
</evidence>
<keyword evidence="5 6" id="KW-0175">Coiled coil</keyword>
<keyword evidence="4" id="KW-0965">Cell junction</keyword>
<dbReference type="PRINTS" id="PR01807">
    <property type="entry name" value="ANGIOMOTIN"/>
</dbReference>
<dbReference type="PANTHER" id="PTHR14826">
    <property type="entry name" value="ANGIOMOTIN"/>
    <property type="match status" value="1"/>
</dbReference>
<evidence type="ECO:0000256" key="7">
    <source>
        <dbReference type="SAM" id="MobiDB-lite"/>
    </source>
</evidence>
<keyword evidence="3" id="KW-0597">Phosphoprotein</keyword>
<feature type="domain" description="Angiomotin C-terminal" evidence="8">
    <location>
        <begin position="180"/>
        <end position="383"/>
    </location>
</feature>
<dbReference type="GO" id="GO:0035329">
    <property type="term" value="P:hippo signaling"/>
    <property type="evidence" value="ECO:0007669"/>
    <property type="project" value="TreeGrafter"/>
</dbReference>
<name>A0A8C7WZC1_9TELE</name>
<organism evidence="9 10">
    <name type="scientific">Oryzias sinensis</name>
    <name type="common">Chinese medaka</name>
    <dbReference type="NCBI Taxonomy" id="183150"/>
    <lineage>
        <taxon>Eukaryota</taxon>
        <taxon>Metazoa</taxon>
        <taxon>Chordata</taxon>
        <taxon>Craniata</taxon>
        <taxon>Vertebrata</taxon>
        <taxon>Euteleostomi</taxon>
        <taxon>Actinopterygii</taxon>
        <taxon>Neopterygii</taxon>
        <taxon>Teleostei</taxon>
        <taxon>Neoteleostei</taxon>
        <taxon>Acanthomorphata</taxon>
        <taxon>Ovalentaria</taxon>
        <taxon>Atherinomorphae</taxon>
        <taxon>Beloniformes</taxon>
        <taxon>Adrianichthyidae</taxon>
        <taxon>Oryziinae</taxon>
        <taxon>Oryzias</taxon>
    </lineage>
</organism>
<feature type="compositionally biased region" description="Low complexity" evidence="7">
    <location>
        <begin position="372"/>
        <end position="388"/>
    </location>
</feature>
<evidence type="ECO:0000313" key="9">
    <source>
        <dbReference type="Ensembl" id="ENSOSIP00000005645.1"/>
    </source>
</evidence>
<feature type="compositionally biased region" description="Low complexity" evidence="7">
    <location>
        <begin position="426"/>
        <end position="438"/>
    </location>
</feature>
<dbReference type="InterPro" id="IPR024646">
    <property type="entry name" value="Angiomotin_C"/>
</dbReference>
<dbReference type="GO" id="GO:0030027">
    <property type="term" value="C:lamellipodium"/>
    <property type="evidence" value="ECO:0007669"/>
    <property type="project" value="TreeGrafter"/>
</dbReference>
<feature type="compositionally biased region" description="Low complexity" evidence="7">
    <location>
        <begin position="292"/>
        <end position="303"/>
    </location>
</feature>
<feature type="region of interest" description="Disordered" evidence="7">
    <location>
        <begin position="289"/>
        <end position="309"/>
    </location>
</feature>
<comment type="similarity">
    <text evidence="2">Belongs to the angiomotin family.</text>
</comment>
<evidence type="ECO:0000256" key="4">
    <source>
        <dbReference type="ARBA" id="ARBA00022949"/>
    </source>
</evidence>
<feature type="compositionally biased region" description="Polar residues" evidence="7">
    <location>
        <begin position="446"/>
        <end position="475"/>
    </location>
</feature>
<comment type="subcellular location">
    <subcellularLocation>
        <location evidence="1">Cell junction</location>
    </subcellularLocation>
</comment>
<dbReference type="PANTHER" id="PTHR14826:SF6">
    <property type="entry name" value="ANGIOMOTIN"/>
    <property type="match status" value="1"/>
</dbReference>
<dbReference type="Pfam" id="PF12240">
    <property type="entry name" value="Angiomotin_C"/>
    <property type="match status" value="1"/>
</dbReference>
<evidence type="ECO:0000256" key="5">
    <source>
        <dbReference type="ARBA" id="ARBA00023054"/>
    </source>
</evidence>
<keyword evidence="10" id="KW-1185">Reference proteome</keyword>
<proteinExistence type="inferred from homology"/>
<dbReference type="GeneTree" id="ENSGT00940000159055"/>
<dbReference type="Proteomes" id="UP000694383">
    <property type="component" value="Unplaced"/>
</dbReference>
<dbReference type="GO" id="GO:0003365">
    <property type="term" value="P:establishment of cell polarity involved in ameboidal cell migration"/>
    <property type="evidence" value="ECO:0007669"/>
    <property type="project" value="TreeGrafter"/>
</dbReference>
<dbReference type="AlphaFoldDB" id="A0A8C7WZC1"/>
<dbReference type="InterPro" id="IPR051747">
    <property type="entry name" value="Angiomotin-like"/>
</dbReference>
<dbReference type="GO" id="GO:0005923">
    <property type="term" value="C:bicellular tight junction"/>
    <property type="evidence" value="ECO:0007669"/>
    <property type="project" value="TreeGrafter"/>
</dbReference>
<dbReference type="Ensembl" id="ENSOSIT00000006061.1">
    <property type="protein sequence ID" value="ENSOSIP00000005645.1"/>
    <property type="gene ID" value="ENSOSIG00000003884.1"/>
</dbReference>
<evidence type="ECO:0000256" key="1">
    <source>
        <dbReference type="ARBA" id="ARBA00004282"/>
    </source>
</evidence>
<evidence type="ECO:0000259" key="8">
    <source>
        <dbReference type="Pfam" id="PF12240"/>
    </source>
</evidence>
<protein>
    <submittedName>
        <fullName evidence="9">Angiomotin</fullName>
    </submittedName>
</protein>
<evidence type="ECO:0000256" key="6">
    <source>
        <dbReference type="SAM" id="Coils"/>
    </source>
</evidence>
<reference evidence="9" key="2">
    <citation type="submission" date="2025-09" db="UniProtKB">
        <authorList>
            <consortium name="Ensembl"/>
        </authorList>
    </citation>
    <scope>IDENTIFICATION</scope>
</reference>
<dbReference type="GO" id="GO:0038023">
    <property type="term" value="F:signaling receptor activity"/>
    <property type="evidence" value="ECO:0007669"/>
    <property type="project" value="TreeGrafter"/>
</dbReference>
<dbReference type="GO" id="GO:0030036">
    <property type="term" value="P:actin cytoskeleton organization"/>
    <property type="evidence" value="ECO:0007669"/>
    <property type="project" value="TreeGrafter"/>
</dbReference>
<accession>A0A8C7WZC1</accession>
<dbReference type="InterPro" id="IPR009114">
    <property type="entry name" value="Angiomotin"/>
</dbReference>
<feature type="region of interest" description="Disordered" evidence="7">
    <location>
        <begin position="422"/>
        <end position="484"/>
    </location>
</feature>
<feature type="region of interest" description="Disordered" evidence="7">
    <location>
        <begin position="352"/>
        <end position="388"/>
    </location>
</feature>
<evidence type="ECO:0000313" key="10">
    <source>
        <dbReference type="Proteomes" id="UP000694383"/>
    </source>
</evidence>
<sequence length="546" mass="61249">HPEVAPSSAASSPMSAAPYAMLARTQQMVDVLTEENRMLRQEMEACREKVTKLQKLETEIQLVSEAYENLAKSSSKREALEKTMRNKLELEVRRLHDFNRDLRERMETANKQLATKDCEGSEDNHKEVQREKEKLEMELNALRSTADDQRRHIEIRDQALNNAQAKVVKLEEELKKKQVYVEKVERMQQALAQLQAACEKREQLEHRLRTRLERELESLRMQQRQGNSQSSGMVPSEFNATAVMEQLREKEERILALEADMTKWEQKYLEESVMRQFALDAAASVATQRDTSAAGISHSPSSSYDTSVEARIQKEEEEILMANRRCLDMESRIKNLHAQIIEKDAMIKVLHQRSRKEPNKSDAPSAMRPSKSLMSISNTGSGSSGLLSHSLGLSSSPITEERKDTSWKGSLGVLLGPECRTESLRTESISSSPSPVLSGTPMTAGHSKTGSRDSCTQTDKGQDASKPNTPAQSMTLPARLSSPSPVYIPDRLAGQKFINQLESTFETNVHIASVKLYAGILFPGFGHVQRETGPGVQIKMSVVLSK</sequence>